<keyword evidence="4 7" id="KW-0573">Peptidoglycan synthesis</keyword>
<keyword evidence="10" id="KW-1185">Reference proteome</keyword>
<organism evidence="9 10">
    <name type="scientific">Actinocorallia longicatena</name>
    <dbReference type="NCBI Taxonomy" id="111803"/>
    <lineage>
        <taxon>Bacteria</taxon>
        <taxon>Bacillati</taxon>
        <taxon>Actinomycetota</taxon>
        <taxon>Actinomycetes</taxon>
        <taxon>Streptosporangiales</taxon>
        <taxon>Thermomonosporaceae</taxon>
        <taxon>Actinocorallia</taxon>
    </lineage>
</organism>
<evidence type="ECO:0000256" key="2">
    <source>
        <dbReference type="ARBA" id="ARBA00022679"/>
    </source>
</evidence>
<proteinExistence type="predicted"/>
<comment type="caution">
    <text evidence="9">The sequence shown here is derived from an EMBL/GenBank/DDBJ whole genome shotgun (WGS) entry which is preliminary data.</text>
</comment>
<feature type="active site" description="Nucleophile" evidence="7">
    <location>
        <position position="345"/>
    </location>
</feature>
<dbReference type="EMBL" id="BAAAUV010000007">
    <property type="protein sequence ID" value="GAA3212331.1"/>
    <property type="molecule type" value="Genomic_DNA"/>
</dbReference>
<accession>A0ABP6Q9U4</accession>
<dbReference type="PROSITE" id="PS52029">
    <property type="entry name" value="LD_TPASE"/>
    <property type="match status" value="1"/>
</dbReference>
<dbReference type="Gene3D" id="2.60.40.3710">
    <property type="match status" value="1"/>
</dbReference>
<evidence type="ECO:0000259" key="8">
    <source>
        <dbReference type="PROSITE" id="PS52029"/>
    </source>
</evidence>
<dbReference type="InterPro" id="IPR041280">
    <property type="entry name" value="Big_10"/>
</dbReference>
<keyword evidence="5" id="KW-0012">Acyltransferase</keyword>
<dbReference type="SUPFAM" id="SSF141523">
    <property type="entry name" value="L,D-transpeptidase catalytic domain-like"/>
    <property type="match status" value="1"/>
</dbReference>
<comment type="pathway">
    <text evidence="1 7">Cell wall biogenesis; peptidoglycan biosynthesis.</text>
</comment>
<name>A0ABP6Q9U4_9ACTN</name>
<keyword evidence="2" id="KW-0808">Transferase</keyword>
<dbReference type="Gene3D" id="2.60.40.3780">
    <property type="match status" value="1"/>
</dbReference>
<dbReference type="InterPro" id="IPR005490">
    <property type="entry name" value="LD_TPept_cat_dom"/>
</dbReference>
<evidence type="ECO:0000256" key="7">
    <source>
        <dbReference type="PROSITE-ProRule" id="PRU01373"/>
    </source>
</evidence>
<feature type="domain" description="L,D-TPase catalytic" evidence="8">
    <location>
        <begin position="237"/>
        <end position="369"/>
    </location>
</feature>
<evidence type="ECO:0000256" key="3">
    <source>
        <dbReference type="ARBA" id="ARBA00022960"/>
    </source>
</evidence>
<dbReference type="PANTHER" id="PTHR30582">
    <property type="entry name" value="L,D-TRANSPEPTIDASE"/>
    <property type="match status" value="1"/>
</dbReference>
<dbReference type="CDD" id="cd16913">
    <property type="entry name" value="YkuD_like"/>
    <property type="match status" value="1"/>
</dbReference>
<evidence type="ECO:0000256" key="6">
    <source>
        <dbReference type="ARBA" id="ARBA00023316"/>
    </source>
</evidence>
<sequence length="405" mass="44373">MRRMVAAVCGVVLLAGCSSTPEKATKVDGVERTTAGAAAISISPRNAATGVAPDKGVVVRSADGTLDDVKVSYQGQEIPGEFSPDRTAWKASDPLAPSAEYTVTATARNPDGKVSTETSTFKTLKPAKNLQIIDITPMPGEKVGVGMPVIVKFNRTVTDKKAVERMLVVKTTKASRGAWFWTVMNGVQTAIFRPPNGKYWPANTKIAFAAKLKGVRSGKGIYGIRNYKQIWKIGDAHYIVASAKTHRLRVYKNKKLITSWPISMGSGGDVWPDGIDHQVTTSGYHLTMAHSKLERMRPPGKKKGDPGWYDEKVPWATRISASGEYIHQNMDDPSCLGNRNCSHGCVRSPADKAKWFMNWSYRGDIVKITGTSRPLAWNNGWGFYQLSWKAWVKGSALKRVVSTRV</sequence>
<dbReference type="InterPro" id="IPR050979">
    <property type="entry name" value="LD-transpeptidase"/>
</dbReference>
<evidence type="ECO:0000313" key="9">
    <source>
        <dbReference type="EMBL" id="GAA3212331.1"/>
    </source>
</evidence>
<reference evidence="10" key="1">
    <citation type="journal article" date="2019" name="Int. J. Syst. Evol. Microbiol.">
        <title>The Global Catalogue of Microorganisms (GCM) 10K type strain sequencing project: providing services to taxonomists for standard genome sequencing and annotation.</title>
        <authorList>
            <consortium name="The Broad Institute Genomics Platform"/>
            <consortium name="The Broad Institute Genome Sequencing Center for Infectious Disease"/>
            <person name="Wu L."/>
            <person name="Ma J."/>
        </authorList>
    </citation>
    <scope>NUCLEOTIDE SEQUENCE [LARGE SCALE GENOMIC DNA]</scope>
    <source>
        <strain evidence="10">JCM 9377</strain>
    </source>
</reference>
<gene>
    <name evidence="9" type="ORF">GCM10010468_31600</name>
</gene>
<dbReference type="Proteomes" id="UP001501237">
    <property type="component" value="Unassembled WGS sequence"/>
</dbReference>
<evidence type="ECO:0000256" key="4">
    <source>
        <dbReference type="ARBA" id="ARBA00022984"/>
    </source>
</evidence>
<keyword evidence="3 7" id="KW-0133">Cell shape</keyword>
<evidence type="ECO:0000256" key="1">
    <source>
        <dbReference type="ARBA" id="ARBA00004752"/>
    </source>
</evidence>
<feature type="active site" description="Proton donor/acceptor" evidence="7">
    <location>
        <position position="327"/>
    </location>
</feature>
<dbReference type="Pfam" id="PF03734">
    <property type="entry name" value="YkuD"/>
    <property type="match status" value="1"/>
</dbReference>
<evidence type="ECO:0000256" key="5">
    <source>
        <dbReference type="ARBA" id="ARBA00023315"/>
    </source>
</evidence>
<keyword evidence="6 7" id="KW-0961">Cell wall biogenesis/degradation</keyword>
<dbReference type="Pfam" id="PF17964">
    <property type="entry name" value="Big_10"/>
    <property type="match status" value="1"/>
</dbReference>
<dbReference type="InterPro" id="IPR038063">
    <property type="entry name" value="Transpep_catalytic_dom"/>
</dbReference>
<dbReference type="Gene3D" id="2.40.440.10">
    <property type="entry name" value="L,D-transpeptidase catalytic domain-like"/>
    <property type="match status" value="1"/>
</dbReference>
<protein>
    <submittedName>
        <fullName evidence="9">Ig-like domain-containing protein</fullName>
    </submittedName>
</protein>
<evidence type="ECO:0000313" key="10">
    <source>
        <dbReference type="Proteomes" id="UP001501237"/>
    </source>
</evidence>
<dbReference type="PANTHER" id="PTHR30582:SF2">
    <property type="entry name" value="L,D-TRANSPEPTIDASE YCIB-RELATED"/>
    <property type="match status" value="1"/>
</dbReference>
<dbReference type="PROSITE" id="PS51257">
    <property type="entry name" value="PROKAR_LIPOPROTEIN"/>
    <property type="match status" value="1"/>
</dbReference>